<evidence type="ECO:0000313" key="1">
    <source>
        <dbReference type="EMBL" id="MDP9865435.1"/>
    </source>
</evidence>
<dbReference type="GO" id="GO:0003677">
    <property type="term" value="F:DNA binding"/>
    <property type="evidence" value="ECO:0007669"/>
    <property type="project" value="UniProtKB-KW"/>
</dbReference>
<keyword evidence="2" id="KW-1185">Reference proteome</keyword>
<comment type="caution">
    <text evidence="1">The sequence shown here is derived from an EMBL/GenBank/DDBJ whole genome shotgun (WGS) entry which is preliminary data.</text>
</comment>
<gene>
    <name evidence="1" type="ORF">J2S55_004701</name>
</gene>
<evidence type="ECO:0000313" key="2">
    <source>
        <dbReference type="Proteomes" id="UP001230426"/>
    </source>
</evidence>
<organism evidence="1 2">
    <name type="scientific">Streptosporangium brasiliense</name>
    <dbReference type="NCBI Taxonomy" id="47480"/>
    <lineage>
        <taxon>Bacteria</taxon>
        <taxon>Bacillati</taxon>
        <taxon>Actinomycetota</taxon>
        <taxon>Actinomycetes</taxon>
        <taxon>Streptosporangiales</taxon>
        <taxon>Streptosporangiaceae</taxon>
        <taxon>Streptosporangium</taxon>
    </lineage>
</organism>
<dbReference type="SUPFAM" id="SSF82607">
    <property type="entry name" value="YbaB-like"/>
    <property type="match status" value="1"/>
</dbReference>
<dbReference type="Proteomes" id="UP001230426">
    <property type="component" value="Unassembled WGS sequence"/>
</dbReference>
<name>A0ABT9RAK4_9ACTN</name>
<protein>
    <submittedName>
        <fullName evidence="1">DNA-binding protein YbaB</fullName>
    </submittedName>
</protein>
<dbReference type="InterPro" id="IPR004401">
    <property type="entry name" value="YbaB/EbfC"/>
</dbReference>
<dbReference type="RefSeq" id="WP_306864778.1">
    <property type="nucleotide sequence ID" value="NZ_JAUSRB010000002.1"/>
</dbReference>
<proteinExistence type="predicted"/>
<dbReference type="Pfam" id="PF02575">
    <property type="entry name" value="YbaB_DNA_bd"/>
    <property type="match status" value="1"/>
</dbReference>
<reference evidence="1 2" key="1">
    <citation type="submission" date="2023-07" db="EMBL/GenBank/DDBJ databases">
        <title>Sequencing the genomes of 1000 actinobacteria strains.</title>
        <authorList>
            <person name="Klenk H.-P."/>
        </authorList>
    </citation>
    <scope>NUCLEOTIDE SEQUENCE [LARGE SCALE GENOMIC DNA]</scope>
    <source>
        <strain evidence="1 2">DSM 44109</strain>
    </source>
</reference>
<dbReference type="InterPro" id="IPR036894">
    <property type="entry name" value="YbaB-like_sf"/>
</dbReference>
<keyword evidence="1" id="KW-0238">DNA-binding</keyword>
<accession>A0ABT9RAK4</accession>
<dbReference type="Gene3D" id="3.30.1310.10">
    <property type="entry name" value="Nucleoid-associated protein YbaB-like domain"/>
    <property type="match status" value="1"/>
</dbReference>
<dbReference type="EMBL" id="JAUSRB010000002">
    <property type="protein sequence ID" value="MDP9865435.1"/>
    <property type="molecule type" value="Genomic_DNA"/>
</dbReference>
<sequence>MTDEFRAVMDGLVEDYNRQAGQLREMYGKLRELTATARSEDRMVTVTVGARGQVRDIQFDPRVYRKLSPSELAQSVMDQIGAATAEVAERTRELMAPFVPEGLPYEEIFGEGADFASFLPQPMEPLPEERG</sequence>